<dbReference type="PANTHER" id="PTHR13832">
    <property type="entry name" value="PROTEIN PHOSPHATASE 2C"/>
    <property type="match status" value="1"/>
</dbReference>
<dbReference type="SUPFAM" id="SSF81606">
    <property type="entry name" value="PP2C-like"/>
    <property type="match status" value="1"/>
</dbReference>
<dbReference type="SMART" id="SM00331">
    <property type="entry name" value="PP2C_SIG"/>
    <property type="match status" value="1"/>
</dbReference>
<reference evidence="3" key="1">
    <citation type="submission" date="2022-06" db="EMBL/GenBank/DDBJ databases">
        <title>Ornithinimicrobium HY1793.</title>
        <authorList>
            <person name="Huang Y."/>
        </authorList>
    </citation>
    <scope>NUCLEOTIDE SEQUENCE</scope>
    <source>
        <strain evidence="3">HY1793</strain>
    </source>
</reference>
<dbReference type="CDD" id="cd00143">
    <property type="entry name" value="PP2Cc"/>
    <property type="match status" value="1"/>
</dbReference>
<dbReference type="Pfam" id="PF00481">
    <property type="entry name" value="PP2C"/>
    <property type="match status" value="1"/>
</dbReference>
<dbReference type="Gene3D" id="3.60.40.10">
    <property type="entry name" value="PPM-type phosphatase domain"/>
    <property type="match status" value="1"/>
</dbReference>
<feature type="domain" description="PPM-type phosphatase" evidence="2">
    <location>
        <begin position="6"/>
        <end position="239"/>
    </location>
</feature>
<name>A0ABY4YTV6_9MICO</name>
<feature type="compositionally biased region" description="Low complexity" evidence="1">
    <location>
        <begin position="444"/>
        <end position="478"/>
    </location>
</feature>
<evidence type="ECO:0000313" key="4">
    <source>
        <dbReference type="Proteomes" id="UP001056455"/>
    </source>
</evidence>
<evidence type="ECO:0000313" key="3">
    <source>
        <dbReference type="EMBL" id="USQ80159.1"/>
    </source>
</evidence>
<accession>A0ABY4YTV6</accession>
<feature type="compositionally biased region" description="Basic and acidic residues" evidence="1">
    <location>
        <begin position="428"/>
        <end position="443"/>
    </location>
</feature>
<feature type="region of interest" description="Disordered" evidence="1">
    <location>
        <begin position="411"/>
        <end position="493"/>
    </location>
</feature>
<dbReference type="PANTHER" id="PTHR13832:SF827">
    <property type="entry name" value="PROTEIN PHOSPHATASE 1L"/>
    <property type="match status" value="1"/>
</dbReference>
<dbReference type="EMBL" id="CP099489">
    <property type="protein sequence ID" value="USQ80159.1"/>
    <property type="molecule type" value="Genomic_DNA"/>
</dbReference>
<dbReference type="InterPro" id="IPR001932">
    <property type="entry name" value="PPM-type_phosphatase-like_dom"/>
</dbReference>
<keyword evidence="4" id="KW-1185">Reference proteome</keyword>
<dbReference type="PROSITE" id="PS51746">
    <property type="entry name" value="PPM_2"/>
    <property type="match status" value="1"/>
</dbReference>
<evidence type="ECO:0000256" key="1">
    <source>
        <dbReference type="SAM" id="MobiDB-lite"/>
    </source>
</evidence>
<organism evidence="3 4">
    <name type="scientific">Ornithinimicrobium faecis</name>
    <dbReference type="NCBI Taxonomy" id="2934158"/>
    <lineage>
        <taxon>Bacteria</taxon>
        <taxon>Bacillati</taxon>
        <taxon>Actinomycetota</taxon>
        <taxon>Actinomycetes</taxon>
        <taxon>Micrococcales</taxon>
        <taxon>Ornithinimicrobiaceae</taxon>
        <taxon>Ornithinimicrobium</taxon>
    </lineage>
</organism>
<dbReference type="InterPro" id="IPR036457">
    <property type="entry name" value="PPM-type-like_dom_sf"/>
</dbReference>
<sequence length="493" mass="51895">MSVALRYAARSHLGLGTKSRNEDSAYAGPELLVLCDGMGGHAAGDVASSLVVGELVHLDGESHGADDMSSVLEREMIAANDRLASVSEESEATEGMGTTCIAMMRSGSKLAVANIGDSRAYLRRGTRVTQITKDHSFVQQLLDEGRISEEEALHHPQRSLVTRVFTGRPDDRPDLSMRELRVGDRLLLASDGLTDYVAESTVADLLRSEEPAGKVADQLIAISLRASTRDNVTVIVADVIDASQDGTTDPQVVGAASERRGTQLLTPETPAEKAAALSRTVHGTDPGPELAEETERGAVRTWLRRTMIGLAIVAVVAVGAWATYDWSQRQYYVGEANGHVTIFRGVSQDLGPLVLSQAEEETDIELETLPSHYRNRVINTLTADDRSDADSIVTELRNLALPRCADVIEVPSLPLPGDLASETAGPDDAERTAGPDDAERTAGADDASATTAPDGSSATAGPEDAAATSTGPDAAAATGGSGQRLPAPVDCVP</sequence>
<dbReference type="Proteomes" id="UP001056455">
    <property type="component" value="Chromosome"/>
</dbReference>
<dbReference type="RefSeq" id="WP_252593535.1">
    <property type="nucleotide sequence ID" value="NZ_CP099489.1"/>
</dbReference>
<dbReference type="SMART" id="SM00332">
    <property type="entry name" value="PP2Cc"/>
    <property type="match status" value="1"/>
</dbReference>
<protein>
    <submittedName>
        <fullName evidence="3">Protein phosphatase 2C domain-containing protein</fullName>
    </submittedName>
</protein>
<evidence type="ECO:0000259" key="2">
    <source>
        <dbReference type="PROSITE" id="PS51746"/>
    </source>
</evidence>
<dbReference type="InterPro" id="IPR015655">
    <property type="entry name" value="PP2C"/>
</dbReference>
<proteinExistence type="predicted"/>
<gene>
    <name evidence="3" type="ORF">NF556_00395</name>
</gene>